<dbReference type="Gene3D" id="1.25.40.10">
    <property type="entry name" value="Tetratricopeptide repeat domain"/>
    <property type="match status" value="2"/>
</dbReference>
<dbReference type="PANTHER" id="PTHR46082">
    <property type="entry name" value="ATP/GTP-BINDING PROTEIN-RELATED"/>
    <property type="match status" value="1"/>
</dbReference>
<keyword evidence="3" id="KW-1185">Reference proteome</keyword>
<dbReference type="Pfam" id="PF13374">
    <property type="entry name" value="TPR_10"/>
    <property type="match status" value="2"/>
</dbReference>
<dbReference type="Proteomes" id="UP000184073">
    <property type="component" value="Unassembled WGS sequence"/>
</dbReference>
<accession>A0A1L9Q0Z9</accession>
<dbReference type="Gene3D" id="3.40.50.300">
    <property type="entry name" value="P-loop containing nucleotide triphosphate hydrolases"/>
    <property type="match status" value="1"/>
</dbReference>
<dbReference type="InterPro" id="IPR019734">
    <property type="entry name" value="TPR_rpt"/>
</dbReference>
<feature type="domain" description="NB-ARC" evidence="1">
    <location>
        <begin position="334"/>
        <end position="512"/>
    </location>
</feature>
<organism evidence="2 3">
    <name type="scientific">Aspergillus versicolor CBS 583.65</name>
    <dbReference type="NCBI Taxonomy" id="1036611"/>
    <lineage>
        <taxon>Eukaryota</taxon>
        <taxon>Fungi</taxon>
        <taxon>Dikarya</taxon>
        <taxon>Ascomycota</taxon>
        <taxon>Pezizomycotina</taxon>
        <taxon>Eurotiomycetes</taxon>
        <taxon>Eurotiomycetidae</taxon>
        <taxon>Eurotiales</taxon>
        <taxon>Aspergillaceae</taxon>
        <taxon>Aspergillus</taxon>
        <taxon>Aspergillus subgen. Nidulantes</taxon>
    </lineage>
</organism>
<dbReference type="SUPFAM" id="SSF48452">
    <property type="entry name" value="TPR-like"/>
    <property type="match status" value="3"/>
</dbReference>
<gene>
    <name evidence="2" type="ORF">ASPVEDRAFT_65790</name>
</gene>
<dbReference type="GeneID" id="63731350"/>
<dbReference type="GO" id="GO:0043531">
    <property type="term" value="F:ADP binding"/>
    <property type="evidence" value="ECO:0007669"/>
    <property type="project" value="InterPro"/>
</dbReference>
<dbReference type="EMBL" id="KV878137">
    <property type="protein sequence ID" value="OJJ07396.1"/>
    <property type="molecule type" value="Genomic_DNA"/>
</dbReference>
<dbReference type="InterPro" id="IPR011990">
    <property type="entry name" value="TPR-like_helical_dom_sf"/>
</dbReference>
<dbReference type="Gene3D" id="3.40.50.1580">
    <property type="entry name" value="Nucleoside phosphorylase domain"/>
    <property type="match status" value="1"/>
</dbReference>
<dbReference type="InterPro" id="IPR053137">
    <property type="entry name" value="NLR-like"/>
</dbReference>
<evidence type="ECO:0000313" key="3">
    <source>
        <dbReference type="Proteomes" id="UP000184073"/>
    </source>
</evidence>
<dbReference type="SUPFAM" id="SSF53167">
    <property type="entry name" value="Purine and uridine phosphorylases"/>
    <property type="match status" value="1"/>
</dbReference>
<dbReference type="GO" id="GO:0003824">
    <property type="term" value="F:catalytic activity"/>
    <property type="evidence" value="ECO:0007669"/>
    <property type="project" value="InterPro"/>
</dbReference>
<protein>
    <recommendedName>
        <fullName evidence="1">NB-ARC domain-containing protein</fullName>
    </recommendedName>
</protein>
<dbReference type="SUPFAM" id="SSF52540">
    <property type="entry name" value="P-loop containing nucleoside triphosphate hydrolases"/>
    <property type="match status" value="1"/>
</dbReference>
<dbReference type="RefSeq" id="XP_040673158.1">
    <property type="nucleotide sequence ID" value="XM_040815839.1"/>
</dbReference>
<dbReference type="Pfam" id="PF13424">
    <property type="entry name" value="TPR_12"/>
    <property type="match status" value="3"/>
</dbReference>
<reference evidence="3" key="1">
    <citation type="journal article" date="2017" name="Genome Biol.">
        <title>Comparative genomics reveals high biological diversity and specific adaptations in the industrially and medically important fungal genus Aspergillus.</title>
        <authorList>
            <person name="de Vries R.P."/>
            <person name="Riley R."/>
            <person name="Wiebenga A."/>
            <person name="Aguilar-Osorio G."/>
            <person name="Amillis S."/>
            <person name="Uchima C.A."/>
            <person name="Anderluh G."/>
            <person name="Asadollahi M."/>
            <person name="Askin M."/>
            <person name="Barry K."/>
            <person name="Battaglia E."/>
            <person name="Bayram O."/>
            <person name="Benocci T."/>
            <person name="Braus-Stromeyer S.A."/>
            <person name="Caldana C."/>
            <person name="Canovas D."/>
            <person name="Cerqueira G.C."/>
            <person name="Chen F."/>
            <person name="Chen W."/>
            <person name="Choi C."/>
            <person name="Clum A."/>
            <person name="Dos Santos R.A."/>
            <person name="Damasio A.R."/>
            <person name="Diallinas G."/>
            <person name="Emri T."/>
            <person name="Fekete E."/>
            <person name="Flipphi M."/>
            <person name="Freyberg S."/>
            <person name="Gallo A."/>
            <person name="Gournas C."/>
            <person name="Habgood R."/>
            <person name="Hainaut M."/>
            <person name="Harispe M.L."/>
            <person name="Henrissat B."/>
            <person name="Hilden K.S."/>
            <person name="Hope R."/>
            <person name="Hossain A."/>
            <person name="Karabika E."/>
            <person name="Karaffa L."/>
            <person name="Karanyi Z."/>
            <person name="Krasevec N."/>
            <person name="Kuo A."/>
            <person name="Kusch H."/>
            <person name="LaButti K."/>
            <person name="Lagendijk E.L."/>
            <person name="Lapidus A."/>
            <person name="Levasseur A."/>
            <person name="Lindquist E."/>
            <person name="Lipzen A."/>
            <person name="Logrieco A.F."/>
            <person name="MacCabe A."/>
            <person name="Maekelae M.R."/>
            <person name="Malavazi I."/>
            <person name="Melin P."/>
            <person name="Meyer V."/>
            <person name="Mielnichuk N."/>
            <person name="Miskei M."/>
            <person name="Molnar A.P."/>
            <person name="Mule G."/>
            <person name="Ngan C.Y."/>
            <person name="Orejas M."/>
            <person name="Orosz E."/>
            <person name="Ouedraogo J.P."/>
            <person name="Overkamp K.M."/>
            <person name="Park H.-S."/>
            <person name="Perrone G."/>
            <person name="Piumi F."/>
            <person name="Punt P.J."/>
            <person name="Ram A.F."/>
            <person name="Ramon A."/>
            <person name="Rauscher S."/>
            <person name="Record E."/>
            <person name="Riano-Pachon D.M."/>
            <person name="Robert V."/>
            <person name="Roehrig J."/>
            <person name="Ruller R."/>
            <person name="Salamov A."/>
            <person name="Salih N.S."/>
            <person name="Samson R.A."/>
            <person name="Sandor E."/>
            <person name="Sanguinetti M."/>
            <person name="Schuetze T."/>
            <person name="Sepcic K."/>
            <person name="Shelest E."/>
            <person name="Sherlock G."/>
            <person name="Sophianopoulou V."/>
            <person name="Squina F.M."/>
            <person name="Sun H."/>
            <person name="Susca A."/>
            <person name="Todd R.B."/>
            <person name="Tsang A."/>
            <person name="Unkles S.E."/>
            <person name="van de Wiele N."/>
            <person name="van Rossen-Uffink D."/>
            <person name="Oliveira J.V."/>
            <person name="Vesth T.C."/>
            <person name="Visser J."/>
            <person name="Yu J.-H."/>
            <person name="Zhou M."/>
            <person name="Andersen M.R."/>
            <person name="Archer D.B."/>
            <person name="Baker S.E."/>
            <person name="Benoit I."/>
            <person name="Brakhage A.A."/>
            <person name="Braus G.H."/>
            <person name="Fischer R."/>
            <person name="Frisvad J.C."/>
            <person name="Goldman G.H."/>
            <person name="Houbraken J."/>
            <person name="Oakley B."/>
            <person name="Pocsi I."/>
            <person name="Scazzocchio C."/>
            <person name="Seiboth B."/>
            <person name="vanKuyk P.A."/>
            <person name="Wortman J."/>
            <person name="Dyer P.S."/>
            <person name="Grigoriev I.V."/>
        </authorList>
    </citation>
    <scope>NUCLEOTIDE SEQUENCE [LARGE SCALE GENOMIC DNA]</scope>
    <source>
        <strain evidence="3">CBS 583.65</strain>
    </source>
</reference>
<dbReference type="InterPro" id="IPR002182">
    <property type="entry name" value="NB-ARC"/>
</dbReference>
<sequence>MRPILKYENYTIAWICALKIEVLAALAMLDERHDGVFLSKYGDENHYIPGTIGRHNVIIVALPKKTTGTVSAAILVGSLKANFRNIRYGLMVGIGAGVPGRNLKPDIRLGDVIVAAPGDGCSNAQGVLAYELGKESADGFVNIGWIQPTDRRLRSAIEALETEAEYIGHDLLGPYLARFRENPGSTRFLHPGPDNDHLYEAQKSGKPGAEMYQVIRRGPRQFEGPAIHYGLVASGNKVIKNASLRDSMRDKYNIICFEMEAAGLLDTLPVAVIRGVSDYADSHKNDTWHEYAASTAAAYARCLLDYIGTLQEDVRSIPSEIVPFGRNGRFVGREAELDTLIAKLITNNTEEDCQRVSIFGLGGIGKTQIAIELAYKVRKVSVSHSVFWVSAVTAEMFKEGFRHIGEVLKIPGIEEKDAEIHTLVRAALSKEDLGRWVLIIDNADDVEMLYRNSYENYGEAPVTLIEYLPFSRLGSIVITTRNIEAAINHSGVDRVEVSNLSPEDATELLRSNIGDISITAEMESMPELLGVLEYLPLAIMQAAAYLCAKQMSITRYLQIYRNNAEALFEILDRNIEDTRRYRTLSKPVATTWFISFENIARDDQLAADYLCFMSCVHRQNIPGSLLPSAPLLEAANSIGTLKAYALITERSGGDCFDVHSLVHLSVQKWLAARGKFYEWRRKVLNRIAEVFPTGEQENRDLWNLYLPHARHILASVELHTLTDQAGRTLLYNMGWCLESGGWYKEAEVICRKSIQATERALGPNHLETLKSMSKLGQVLDAIDEEKEAETTFRHVLKKRESIIGPEHPDTLYAALNLVQLLRAQGRIKEAYEMNDRALKGMNKTLGPDHPGTLACFSNLAQILQSQGHFDAAKDLNERTLATRERTLGPTHQDTLTSINNLALVLDNKKDHKAAEVMFRRVWEKSEAIFGPEHPLTLTAINNVAMMLNRQGQNAEVTKMLQGVLEIHQKLFGPEHGSTLVTMHNLAYVSHAQGNYAAAEQLYQEVLSKREELLGSEHCDTLTSLSGLAQVRQSQRRYDEAEDMLTRAFEGRERTLGLENPDTLMSARELHLLRELRQQQ</sequence>
<evidence type="ECO:0000259" key="1">
    <source>
        <dbReference type="Pfam" id="PF00931"/>
    </source>
</evidence>
<dbReference type="VEuPathDB" id="FungiDB:ASPVEDRAFT_65790"/>
<evidence type="ECO:0000313" key="2">
    <source>
        <dbReference type="EMBL" id="OJJ07396.1"/>
    </source>
</evidence>
<dbReference type="InterPro" id="IPR035994">
    <property type="entry name" value="Nucleoside_phosphorylase_sf"/>
</dbReference>
<dbReference type="OrthoDB" id="5986190at2759"/>
<name>A0A1L9Q0Z9_ASPVE</name>
<dbReference type="STRING" id="1036611.A0A1L9Q0Z9"/>
<dbReference type="SMART" id="SM00028">
    <property type="entry name" value="TPR"/>
    <property type="match status" value="6"/>
</dbReference>
<dbReference type="AlphaFoldDB" id="A0A1L9Q0Z9"/>
<dbReference type="PANTHER" id="PTHR46082:SF6">
    <property type="entry name" value="AAA+ ATPASE DOMAIN-CONTAINING PROTEIN-RELATED"/>
    <property type="match status" value="1"/>
</dbReference>
<dbReference type="Pfam" id="PF00931">
    <property type="entry name" value="NB-ARC"/>
    <property type="match status" value="1"/>
</dbReference>
<dbReference type="InterPro" id="IPR027417">
    <property type="entry name" value="P-loop_NTPase"/>
</dbReference>
<proteinExistence type="predicted"/>
<dbReference type="GO" id="GO:0009116">
    <property type="term" value="P:nucleoside metabolic process"/>
    <property type="evidence" value="ECO:0007669"/>
    <property type="project" value="InterPro"/>
</dbReference>